<dbReference type="EMBL" id="CP062222">
    <property type="protein sequence ID" value="QTC90245.1"/>
    <property type="molecule type" value="Genomic_DNA"/>
</dbReference>
<evidence type="ECO:0000313" key="2">
    <source>
        <dbReference type="Proteomes" id="UP000663918"/>
    </source>
</evidence>
<evidence type="ECO:0000313" key="1">
    <source>
        <dbReference type="EMBL" id="QTC90245.1"/>
    </source>
</evidence>
<dbReference type="Proteomes" id="UP000663918">
    <property type="component" value="Chromosome"/>
</dbReference>
<sequence>MPDLNRRLMTSKADFGATLLQPSGPFEPKDGEVVLALDRFSLTTNNITYAAYGDQIGYWNVFPTGQDGYGMMPVWGFADVVKSRAEGIEVGARVFGYFPMADTLLVQAEKITRGGFADASPWRKAVPDIYNRYVLCTADANYSAELENPEVLFRPLFITSYTAVDFLRDHDFFGAKQVVVSSASSKTAYGSAWCLGEDDVRLIGLTGARNRAFVEGLGAYSSVYGYDEVESLPTGVPTLYLDLAGDPALRRRVHAHFGANLKYDCLVGSTQSDEFTQNDPELVGPKPEFFFAATCLDAHRERGTLRAFYEKFFADQRAFFERVIDPASPWIRIVEHKGLGEAARVVRALADGVSDAAEGAVVRIVR</sequence>
<protein>
    <submittedName>
        <fullName evidence="1">DUF2855 family protein</fullName>
    </submittedName>
</protein>
<dbReference type="AlphaFoldDB" id="A0A975BZ79"/>
<dbReference type="Pfam" id="PF11017">
    <property type="entry name" value="DUF2855"/>
    <property type="match status" value="1"/>
</dbReference>
<gene>
    <name evidence="1" type="ORF">IFJ75_13255</name>
</gene>
<proteinExistence type="predicted"/>
<dbReference type="KEGG" id="bgoe:IFJ75_13255"/>
<reference evidence="1" key="1">
    <citation type="submission" date="2020-09" db="EMBL/GenBank/DDBJ databases">
        <title>Brevundimonas sp. LVF2 isolated from a puddle in Goettingen, Germany.</title>
        <authorList>
            <person name="Friedrich I."/>
            <person name="Klassen A."/>
            <person name="Hannes N."/>
            <person name="Schneider D."/>
            <person name="Hertel R."/>
            <person name="Daniel R."/>
        </authorList>
    </citation>
    <scope>NUCLEOTIDE SEQUENCE</scope>
    <source>
        <strain evidence="1">LVF2</strain>
    </source>
</reference>
<organism evidence="1 2">
    <name type="scientific">Brevundimonas goettingensis</name>
    <dbReference type="NCBI Taxonomy" id="2774190"/>
    <lineage>
        <taxon>Bacteria</taxon>
        <taxon>Pseudomonadati</taxon>
        <taxon>Pseudomonadota</taxon>
        <taxon>Alphaproteobacteria</taxon>
        <taxon>Caulobacterales</taxon>
        <taxon>Caulobacteraceae</taxon>
        <taxon>Brevundimonas</taxon>
    </lineage>
</organism>
<name>A0A975BZ79_9CAUL</name>
<dbReference type="InterPro" id="IPR021276">
    <property type="entry name" value="DUF2855"/>
</dbReference>
<accession>A0A975BZ79</accession>
<dbReference type="RefSeq" id="WP_207868666.1">
    <property type="nucleotide sequence ID" value="NZ_CP062222.1"/>
</dbReference>
<keyword evidence="2" id="KW-1185">Reference proteome</keyword>